<dbReference type="EMBL" id="CAJNNW010002029">
    <property type="protein sequence ID" value="CAE8642635.1"/>
    <property type="molecule type" value="Genomic_DNA"/>
</dbReference>
<sequence length="554" mass="62157">MDDIRGDANPVIGTWHLNPTCQPYVGAWIKSPAKFSTEVEAAFQQYLLHGSPEQVQIGDTSEFAEWNHSKAVCVLDFKLLTVSVIVLSEWGDTTTLVDNNPVFKLSNQKGPDPDKISSGGKRLSFQLLQRTDAMSGCVTHPETDSPHPWYEHKVGRVETSGGGGDWLTTRFFFECFQKAVVKAGGALDFDEKELFNYQFNEDFRKAEKALTRRGGVLYEVPSGWKRFALNVRGKYPDGDTWMQMDGKPGEWAVAYHGTKFDAVPKIIRGGFKIGPRQGAEWCKLSDTRTSRPIGKGIYCTPNLKVVECYANGEEAQTGTPPVKIEGHTLFFVLQCRVRPGAIRRPNNHVYTKTNNDEEVMGIDGVFEWVVEDPADIRPYAVLIRDKESIAHHDKLGDVAGYFARFRLCGGVGLKNDTSCRATLRAVAACLVDLEAVLEAKGLTEAIWADWLGPRLHHCLCLPRFVMVLLLIVTWGVAAIPLTLVCGWICWSWLDPFQWAMAKWLRDFNVILHPMGIYVKVFTFKQMGGNGEKHEKNTLSVICFAYDDAEIRKIK</sequence>
<dbReference type="AlphaFoldDB" id="A0A813HY45"/>
<gene>
    <name evidence="2" type="ORF">PGLA2088_LOCUS2492</name>
</gene>
<feature type="transmembrane region" description="Helical" evidence="1">
    <location>
        <begin position="464"/>
        <end position="493"/>
    </location>
</feature>
<keyword evidence="1" id="KW-1133">Transmembrane helix</keyword>
<keyword evidence="1" id="KW-0472">Membrane</keyword>
<evidence type="ECO:0008006" key="4">
    <source>
        <dbReference type="Google" id="ProtNLM"/>
    </source>
</evidence>
<dbReference type="PANTHER" id="PTHR36649">
    <property type="entry name" value="UBIQUITIN-LIKE DOMAIN-CONTAINING PROTEIN"/>
    <property type="match status" value="1"/>
</dbReference>
<comment type="caution">
    <text evidence="2">The sequence shown here is derived from an EMBL/GenBank/DDBJ whole genome shotgun (WGS) entry which is preliminary data.</text>
</comment>
<accession>A0A813HY45</accession>
<dbReference type="PANTHER" id="PTHR36649:SF28">
    <property type="entry name" value="UBIQUITIN-LIKE DOMAIN-CONTAINING PROTEIN"/>
    <property type="match status" value="1"/>
</dbReference>
<feature type="non-terminal residue" evidence="2">
    <location>
        <position position="554"/>
    </location>
</feature>
<evidence type="ECO:0000313" key="2">
    <source>
        <dbReference type="EMBL" id="CAE8642635.1"/>
    </source>
</evidence>
<dbReference type="Gene3D" id="3.90.228.10">
    <property type="match status" value="1"/>
</dbReference>
<evidence type="ECO:0000313" key="3">
    <source>
        <dbReference type="Proteomes" id="UP000626109"/>
    </source>
</evidence>
<name>A0A813HY45_POLGL</name>
<reference evidence="2" key="1">
    <citation type="submission" date="2021-02" db="EMBL/GenBank/DDBJ databases">
        <authorList>
            <person name="Dougan E. K."/>
            <person name="Rhodes N."/>
            <person name="Thang M."/>
            <person name="Chan C."/>
        </authorList>
    </citation>
    <scope>NUCLEOTIDE SEQUENCE</scope>
</reference>
<keyword evidence="1" id="KW-0812">Transmembrane</keyword>
<proteinExistence type="predicted"/>
<protein>
    <recommendedName>
        <fullName evidence="4">PARP</fullName>
    </recommendedName>
</protein>
<dbReference type="Proteomes" id="UP000626109">
    <property type="component" value="Unassembled WGS sequence"/>
</dbReference>
<organism evidence="2 3">
    <name type="scientific">Polarella glacialis</name>
    <name type="common">Dinoflagellate</name>
    <dbReference type="NCBI Taxonomy" id="89957"/>
    <lineage>
        <taxon>Eukaryota</taxon>
        <taxon>Sar</taxon>
        <taxon>Alveolata</taxon>
        <taxon>Dinophyceae</taxon>
        <taxon>Suessiales</taxon>
        <taxon>Suessiaceae</taxon>
        <taxon>Polarella</taxon>
    </lineage>
</organism>
<dbReference type="SUPFAM" id="SSF56399">
    <property type="entry name" value="ADP-ribosylation"/>
    <property type="match status" value="1"/>
</dbReference>
<evidence type="ECO:0000256" key="1">
    <source>
        <dbReference type="SAM" id="Phobius"/>
    </source>
</evidence>